<organism evidence="2 3">
    <name type="scientific">Sulfodiicoccus acidiphilus</name>
    <dbReference type="NCBI Taxonomy" id="1670455"/>
    <lineage>
        <taxon>Archaea</taxon>
        <taxon>Thermoproteota</taxon>
        <taxon>Thermoprotei</taxon>
        <taxon>Sulfolobales</taxon>
        <taxon>Sulfolobaceae</taxon>
        <taxon>Sulfodiicoccus</taxon>
    </lineage>
</organism>
<accession>A0A830H4E7</accession>
<gene>
    <name evidence="2" type="ORF">GCM10007116_21740</name>
</gene>
<evidence type="ECO:0000259" key="1">
    <source>
        <dbReference type="Pfam" id="PF04967"/>
    </source>
</evidence>
<comment type="caution">
    <text evidence="2">The sequence shown here is derived from an EMBL/GenBank/DDBJ whole genome shotgun (WGS) entry which is preliminary data.</text>
</comment>
<proteinExistence type="predicted"/>
<dbReference type="Pfam" id="PF04967">
    <property type="entry name" value="HTH_10"/>
    <property type="match status" value="1"/>
</dbReference>
<name>A0A830H4E7_9CREN</name>
<protein>
    <recommendedName>
        <fullName evidence="1">HTH bat-type domain-containing protein</fullName>
    </recommendedName>
</protein>
<dbReference type="EMBL" id="BMQS01000030">
    <property type="protein sequence ID" value="GGU04763.1"/>
    <property type="molecule type" value="Genomic_DNA"/>
</dbReference>
<dbReference type="AlphaFoldDB" id="A0A830H4E7"/>
<dbReference type="Proteomes" id="UP000616143">
    <property type="component" value="Unassembled WGS sequence"/>
</dbReference>
<dbReference type="PANTHER" id="PTHR34236:SF1">
    <property type="entry name" value="DIMETHYL SULFOXIDE REDUCTASE TRANSCRIPTIONAL ACTIVATOR"/>
    <property type="match status" value="1"/>
</dbReference>
<dbReference type="GeneID" id="38667464"/>
<evidence type="ECO:0000313" key="2">
    <source>
        <dbReference type="EMBL" id="GGU04763.1"/>
    </source>
</evidence>
<reference evidence="2" key="1">
    <citation type="journal article" date="2014" name="Int. J. Syst. Evol. Microbiol.">
        <title>Complete genome sequence of Corynebacterium casei LMG S-19264T (=DSM 44701T), isolated from a smear-ripened cheese.</title>
        <authorList>
            <consortium name="US DOE Joint Genome Institute (JGI-PGF)"/>
            <person name="Walter F."/>
            <person name="Albersmeier A."/>
            <person name="Kalinowski J."/>
            <person name="Ruckert C."/>
        </authorList>
    </citation>
    <scope>NUCLEOTIDE SEQUENCE</scope>
    <source>
        <strain evidence="2">JCM 31740</strain>
    </source>
</reference>
<dbReference type="InterPro" id="IPR007050">
    <property type="entry name" value="HTH_bacterioopsin"/>
</dbReference>
<dbReference type="OrthoDB" id="194721at2157"/>
<feature type="domain" description="HTH bat-type" evidence="1">
    <location>
        <begin position="171"/>
        <end position="222"/>
    </location>
</feature>
<reference evidence="2" key="2">
    <citation type="submission" date="2020-09" db="EMBL/GenBank/DDBJ databases">
        <authorList>
            <person name="Sun Q."/>
            <person name="Ohkuma M."/>
        </authorList>
    </citation>
    <scope>NUCLEOTIDE SEQUENCE</scope>
    <source>
        <strain evidence="2">JCM 31740</strain>
    </source>
</reference>
<evidence type="ECO:0000313" key="3">
    <source>
        <dbReference type="Proteomes" id="UP000616143"/>
    </source>
</evidence>
<dbReference type="PANTHER" id="PTHR34236">
    <property type="entry name" value="DIMETHYL SULFOXIDE REDUCTASE TRANSCRIPTIONAL ACTIVATOR"/>
    <property type="match status" value="1"/>
</dbReference>
<sequence>MRDLPDIPGGVWEYKVELKHRGCWGYRAPEGYADVLLNVKERRGTIAARRLAKTKGEGIYRLVKLLRSSDYITSSDVLKVDSSTYLVEMTVLPEFTVVMEFIDLEGVLDMTALLNGGVEVYNFVSDGISGDQIIRRLRERPDVSILRLSRFPADRNSIYRKRLEGVVSLLLTPHEREIIRSAKLMGYFDLPRKVGLESLADEYDTSKMAISITIRRAIKKLLDVI</sequence>
<dbReference type="RefSeq" id="WP_126450869.1">
    <property type="nucleotide sequence ID" value="NZ_AP018553.1"/>
</dbReference>